<protein>
    <submittedName>
        <fullName evidence="1">Uncharacterized protein</fullName>
    </submittedName>
</protein>
<keyword evidence="2" id="KW-1185">Reference proteome</keyword>
<gene>
    <name evidence="1" type="ORF">SAMN02927937_01058</name>
</gene>
<dbReference type="STRING" id="1159016.SAMN02927937_01058"/>
<organism evidence="1 2">
    <name type="scientific">Paenimyroides marinum</name>
    <dbReference type="NCBI Taxonomy" id="1159016"/>
    <lineage>
        <taxon>Bacteria</taxon>
        <taxon>Pseudomonadati</taxon>
        <taxon>Bacteroidota</taxon>
        <taxon>Flavobacteriia</taxon>
        <taxon>Flavobacteriales</taxon>
        <taxon>Flavobacteriaceae</taxon>
        <taxon>Paenimyroides</taxon>
    </lineage>
</organism>
<dbReference type="OrthoDB" id="3678706at2"/>
<dbReference type="AlphaFoldDB" id="A0A1H6KA50"/>
<evidence type="ECO:0000313" key="1">
    <source>
        <dbReference type="EMBL" id="SEH72335.1"/>
    </source>
</evidence>
<proteinExistence type="predicted"/>
<reference evidence="1 2" key="1">
    <citation type="submission" date="2016-10" db="EMBL/GenBank/DDBJ databases">
        <authorList>
            <person name="de Groot N.N."/>
        </authorList>
    </citation>
    <scope>NUCLEOTIDE SEQUENCE [LARGE SCALE GENOMIC DNA]</scope>
    <source>
        <strain evidence="1 2">CGMCC 1.10825</strain>
    </source>
</reference>
<accession>A0A1H6KA50</accession>
<sequence length="287" mass="33016">MAVAYPLQKFQDWFTQQWVIIRGKKIEPKDFPWLIGPFGTINAFGEDLICQLAEKEQLTIQRNASSQGILESIGLFNFAETDLEKLSKKVIDFYENTSEYNLSLTVKWNPFFKFFGLLLNSFFSDRINQLNVPLKANQNIKPLKSEIVTLSDSKTHKIKYTIWLRTSENKIMYSGIYGTCKLPSGKSCIKVIFPLPQGNATVIMIPKIGKDGALILESSGKKIGDPGFYFLLKDAKNVHWTKFIASFRDRLIINEEKDIIYAEQTLTLWKQTVLKFNYTIQRKNSTN</sequence>
<name>A0A1H6KA50_9FLAO</name>
<dbReference type="Proteomes" id="UP000199634">
    <property type="component" value="Unassembled WGS sequence"/>
</dbReference>
<dbReference type="RefSeq" id="WP_091097090.1">
    <property type="nucleotide sequence ID" value="NZ_FNXE01000011.1"/>
</dbReference>
<evidence type="ECO:0000313" key="2">
    <source>
        <dbReference type="Proteomes" id="UP000199634"/>
    </source>
</evidence>
<dbReference type="EMBL" id="FNXE01000011">
    <property type="protein sequence ID" value="SEH72335.1"/>
    <property type="molecule type" value="Genomic_DNA"/>
</dbReference>